<dbReference type="InterPro" id="IPR019775">
    <property type="entry name" value="WD40_repeat_CS"/>
</dbReference>
<dbReference type="SUPFAM" id="SSF160897">
    <property type="entry name" value="Taf5 N-terminal domain-like"/>
    <property type="match status" value="1"/>
</dbReference>
<dbReference type="SMART" id="SM00320">
    <property type="entry name" value="WD40"/>
    <property type="match status" value="6"/>
</dbReference>
<organism evidence="11">
    <name type="scientific">Oikopleura dioica</name>
    <name type="common">Tunicate</name>
    <dbReference type="NCBI Taxonomy" id="34765"/>
    <lineage>
        <taxon>Eukaryota</taxon>
        <taxon>Metazoa</taxon>
        <taxon>Chordata</taxon>
        <taxon>Tunicata</taxon>
        <taxon>Appendicularia</taxon>
        <taxon>Copelata</taxon>
        <taxon>Oikopleuridae</taxon>
        <taxon>Oikopleura</taxon>
    </lineage>
</organism>
<dbReference type="InterPro" id="IPR036322">
    <property type="entry name" value="WD40_repeat_dom_sf"/>
</dbReference>
<dbReference type="GO" id="GO:0006367">
    <property type="term" value="P:transcription initiation at RNA polymerase II promoter"/>
    <property type="evidence" value="ECO:0007669"/>
    <property type="project" value="TreeGrafter"/>
</dbReference>
<dbReference type="PROSITE" id="PS00678">
    <property type="entry name" value="WD_REPEATS_1"/>
    <property type="match status" value="1"/>
</dbReference>
<feature type="region of interest" description="Disordered" evidence="9">
    <location>
        <begin position="1"/>
        <end position="49"/>
    </location>
</feature>
<protein>
    <recommendedName>
        <fullName evidence="10">TFIID subunit TAF5 NTD2 domain-containing protein</fullName>
    </recommendedName>
</protein>
<dbReference type="Pfam" id="PF04494">
    <property type="entry name" value="TFIID_NTD2"/>
    <property type="match status" value="1"/>
</dbReference>
<dbReference type="AlphaFoldDB" id="E4XAW5"/>
<dbReference type="PROSITE" id="PS50294">
    <property type="entry name" value="WD_REPEATS_REGION"/>
    <property type="match status" value="4"/>
</dbReference>
<dbReference type="PROSITE" id="PS50082">
    <property type="entry name" value="WD_REPEATS_2"/>
    <property type="match status" value="4"/>
</dbReference>
<name>E4XAW5_OIKDI</name>
<evidence type="ECO:0000256" key="4">
    <source>
        <dbReference type="ARBA" id="ARBA00022737"/>
    </source>
</evidence>
<dbReference type="CDD" id="cd08044">
    <property type="entry name" value="TAF5_NTD2"/>
    <property type="match status" value="1"/>
</dbReference>
<dbReference type="Gene3D" id="1.25.40.500">
    <property type="entry name" value="TFIID subunit TAF5, NTD2 domain"/>
    <property type="match status" value="1"/>
</dbReference>
<dbReference type="Gene3D" id="2.130.10.10">
    <property type="entry name" value="YVTN repeat-like/Quinoprotein amine dehydrogenase"/>
    <property type="match status" value="2"/>
</dbReference>
<dbReference type="FunCoup" id="E4XAW5">
    <property type="interactions" value="71"/>
</dbReference>
<gene>
    <name evidence="11" type="ORF">GSOID_T00005714001</name>
</gene>
<keyword evidence="5" id="KW-0805">Transcription regulation</keyword>
<dbReference type="InterPro" id="IPR037264">
    <property type="entry name" value="TFIID_NTD2_sf"/>
</dbReference>
<comment type="subcellular location">
    <subcellularLocation>
        <location evidence="1">Nucleus</location>
    </subcellularLocation>
</comment>
<keyword evidence="3 8" id="KW-0853">WD repeat</keyword>
<evidence type="ECO:0000256" key="8">
    <source>
        <dbReference type="PROSITE-ProRule" id="PRU00221"/>
    </source>
</evidence>
<dbReference type="Proteomes" id="UP000001307">
    <property type="component" value="Unassembled WGS sequence"/>
</dbReference>
<evidence type="ECO:0000259" key="10">
    <source>
        <dbReference type="Pfam" id="PF04494"/>
    </source>
</evidence>
<keyword evidence="4" id="KW-0677">Repeat</keyword>
<evidence type="ECO:0000256" key="7">
    <source>
        <dbReference type="ARBA" id="ARBA00023242"/>
    </source>
</evidence>
<evidence type="ECO:0000256" key="2">
    <source>
        <dbReference type="ARBA" id="ARBA00009435"/>
    </source>
</evidence>
<feature type="region of interest" description="Disordered" evidence="9">
    <location>
        <begin position="285"/>
        <end position="316"/>
    </location>
</feature>
<dbReference type="OrthoDB" id="10266330at2759"/>
<proteinExistence type="inferred from homology"/>
<keyword evidence="6" id="KW-0804">Transcription</keyword>
<keyword evidence="12" id="KW-1185">Reference proteome</keyword>
<dbReference type="InterPro" id="IPR007582">
    <property type="entry name" value="TFIID_NTD2"/>
</dbReference>
<evidence type="ECO:0000256" key="3">
    <source>
        <dbReference type="ARBA" id="ARBA00022574"/>
    </source>
</evidence>
<evidence type="ECO:0000256" key="9">
    <source>
        <dbReference type="SAM" id="MobiDB-lite"/>
    </source>
</evidence>
<dbReference type="InParanoid" id="E4XAW5"/>
<feature type="repeat" description="WD" evidence="8">
    <location>
        <begin position="561"/>
        <end position="603"/>
    </location>
</feature>
<dbReference type="PRINTS" id="PR00320">
    <property type="entry name" value="GPROTEINBRPT"/>
</dbReference>
<sequence>MNMEELPKPELDSPEIKDEVPQAVQDVEEIGLEPPPAEEFSRKEPKTAKEKSEIASIMKLLGDHGLTFALGALERETGINKDEIKDLTVETDVRQVLGQYESKTDKDSYKEAFIALQRFVDQSLDSTRAELSQLLYPVFAHTYIKLLVNNYESEARNFYNEFAKGFGEDSPYIEDIRRLATVTNKKQLAQNDVITTFKVRHFIIRMTRDSLLSLKRHINDRNIQVLIDILEDHLFIDQFDGLPRTREQIDAVSGGLLGEAKRDANKSKIQLGLLREPEVAEIEEDDLMEDEPKKKKKARAPTLRKTKNDGNAPNPTRVPLLGLQEHLLTAGDKADWLSYYKDLEHRVKLTGDQKLSAVFYSVLNADPDCLPASITISDDSTVLCAGFEDGCIRVNAIGGDNLREMKSLPQLEMLDKDRLELDNILQVSETPTRKLLGHTGAVYGVSISPRKDFLASGGEDGTVRLWSLFVYQCIIVHRGHLWPVWDVTFSPYGNYFCSVGMDRSVRVWVTDKENPIRMMAGHYSDVTVCKFHPNGNYIATGGEDRCIRLWDLLDGKCVRQLTGHRSSISVLSWSTACGKYLATGDIGGHVRFWDLSKSTKSDEILLARFSVDEQKGTVKLPVQHQHITSLTFSRCGSLLTAGTIKGEIISWDVARVLVDSENEEVSTTATGFAKNYRFHQPYRTKRSPICFLQYSRRNVLLAAGPFSR</sequence>
<dbReference type="InterPro" id="IPR015943">
    <property type="entry name" value="WD40/YVTN_repeat-like_dom_sf"/>
</dbReference>
<dbReference type="InterPro" id="IPR001680">
    <property type="entry name" value="WD40_rpt"/>
</dbReference>
<evidence type="ECO:0000313" key="11">
    <source>
        <dbReference type="EMBL" id="CBY08874.1"/>
    </source>
</evidence>
<dbReference type="SUPFAM" id="SSF50978">
    <property type="entry name" value="WD40 repeat-like"/>
    <property type="match status" value="1"/>
</dbReference>
<comment type="similarity">
    <text evidence="2">Belongs to the WD repeat TAF5 family.</text>
</comment>
<feature type="repeat" description="WD" evidence="8">
    <location>
        <begin position="435"/>
        <end position="468"/>
    </location>
</feature>
<dbReference type="EMBL" id="FN653033">
    <property type="protein sequence ID" value="CBY08874.1"/>
    <property type="molecule type" value="Genomic_DNA"/>
</dbReference>
<dbReference type="CDD" id="cd00200">
    <property type="entry name" value="WD40"/>
    <property type="match status" value="1"/>
</dbReference>
<dbReference type="InterPro" id="IPR020472">
    <property type="entry name" value="WD40_PAC1"/>
</dbReference>
<feature type="compositionally biased region" description="Basic and acidic residues" evidence="9">
    <location>
        <begin position="1"/>
        <end position="20"/>
    </location>
</feature>
<reference evidence="11" key="1">
    <citation type="journal article" date="2010" name="Science">
        <title>Plasticity of animal genome architecture unmasked by rapid evolution of a pelagic tunicate.</title>
        <authorList>
            <person name="Denoeud F."/>
            <person name="Henriet S."/>
            <person name="Mungpakdee S."/>
            <person name="Aury J.M."/>
            <person name="Da Silva C."/>
            <person name="Brinkmann H."/>
            <person name="Mikhaleva J."/>
            <person name="Olsen L.C."/>
            <person name="Jubin C."/>
            <person name="Canestro C."/>
            <person name="Bouquet J.M."/>
            <person name="Danks G."/>
            <person name="Poulain J."/>
            <person name="Campsteijn C."/>
            <person name="Adamski M."/>
            <person name="Cross I."/>
            <person name="Yadetie F."/>
            <person name="Muffato M."/>
            <person name="Louis A."/>
            <person name="Butcher S."/>
            <person name="Tsagkogeorga G."/>
            <person name="Konrad A."/>
            <person name="Singh S."/>
            <person name="Jensen M.F."/>
            <person name="Cong E.H."/>
            <person name="Eikeseth-Otteraa H."/>
            <person name="Noel B."/>
            <person name="Anthouard V."/>
            <person name="Porcel B.M."/>
            <person name="Kachouri-Lafond R."/>
            <person name="Nishino A."/>
            <person name="Ugolini M."/>
            <person name="Chourrout P."/>
            <person name="Nishida H."/>
            <person name="Aasland R."/>
            <person name="Huzurbazar S."/>
            <person name="Westhof E."/>
            <person name="Delsuc F."/>
            <person name="Lehrach H."/>
            <person name="Reinhardt R."/>
            <person name="Weissenbach J."/>
            <person name="Roy S.W."/>
            <person name="Artiguenave F."/>
            <person name="Postlethwait J.H."/>
            <person name="Manak J.R."/>
            <person name="Thompson E.M."/>
            <person name="Jaillon O."/>
            <person name="Du Pasquier L."/>
            <person name="Boudinot P."/>
            <person name="Liberles D.A."/>
            <person name="Volff J.N."/>
            <person name="Philippe H."/>
            <person name="Lenhard B."/>
            <person name="Roest Crollius H."/>
            <person name="Wincker P."/>
            <person name="Chourrout D."/>
        </authorList>
    </citation>
    <scope>NUCLEOTIDE SEQUENCE [LARGE SCALE GENOMIC DNA]</scope>
</reference>
<feature type="repeat" description="WD" evidence="8">
    <location>
        <begin position="477"/>
        <end position="518"/>
    </location>
</feature>
<feature type="compositionally biased region" description="Basic residues" evidence="9">
    <location>
        <begin position="294"/>
        <end position="305"/>
    </location>
</feature>
<dbReference type="GO" id="GO:0005669">
    <property type="term" value="C:transcription factor TFIID complex"/>
    <property type="evidence" value="ECO:0007669"/>
    <property type="project" value="TreeGrafter"/>
</dbReference>
<evidence type="ECO:0000256" key="1">
    <source>
        <dbReference type="ARBA" id="ARBA00004123"/>
    </source>
</evidence>
<feature type="domain" description="TFIID subunit TAF5 NTD2" evidence="10">
    <location>
        <begin position="104"/>
        <end position="234"/>
    </location>
</feature>
<evidence type="ECO:0000256" key="5">
    <source>
        <dbReference type="ARBA" id="ARBA00023015"/>
    </source>
</evidence>
<dbReference type="PANTHER" id="PTHR19879">
    <property type="entry name" value="TRANSCRIPTION INITIATION FACTOR TFIID"/>
    <property type="match status" value="1"/>
</dbReference>
<feature type="compositionally biased region" description="Basic and acidic residues" evidence="9">
    <location>
        <begin position="39"/>
        <end position="49"/>
    </location>
</feature>
<dbReference type="Pfam" id="PF00400">
    <property type="entry name" value="WD40"/>
    <property type="match status" value="4"/>
</dbReference>
<keyword evidence="7" id="KW-0539">Nucleus</keyword>
<accession>E4XAW5</accession>
<feature type="repeat" description="WD" evidence="8">
    <location>
        <begin position="519"/>
        <end position="560"/>
    </location>
</feature>
<evidence type="ECO:0000256" key="6">
    <source>
        <dbReference type="ARBA" id="ARBA00023163"/>
    </source>
</evidence>
<dbReference type="GO" id="GO:0016251">
    <property type="term" value="F:RNA polymerase II general transcription initiation factor activity"/>
    <property type="evidence" value="ECO:0007669"/>
    <property type="project" value="TreeGrafter"/>
</dbReference>
<dbReference type="PANTHER" id="PTHR19879:SF1">
    <property type="entry name" value="CANNONBALL-RELATED"/>
    <property type="match status" value="1"/>
</dbReference>
<evidence type="ECO:0000313" key="12">
    <source>
        <dbReference type="Proteomes" id="UP000001307"/>
    </source>
</evidence>